<protein>
    <submittedName>
        <fullName evidence="1">Uncharacterized protein</fullName>
    </submittedName>
</protein>
<proteinExistence type="predicted"/>
<dbReference type="Proteomes" id="UP001162501">
    <property type="component" value="Chromosome 20"/>
</dbReference>
<sequence length="144" mass="15845">MDAVSFSGRTSTDEGRDRQSISNYSEFTPTVISGYVLPVVTYRTVSPISIIPEAWTTYSDSELVLQSNQAKIRLSYVVCPYRRPSCVPPEHAAPRERGTACVCLEKARAEGRLGETGPCIRSLLCSVQSPVRRVLSSPLYKSGK</sequence>
<gene>
    <name evidence="1" type="ORF">MRATA1EN22A_LOCUS10797</name>
</gene>
<reference evidence="1" key="2">
    <citation type="submission" date="2025-03" db="EMBL/GenBank/DDBJ databases">
        <authorList>
            <consortium name="ELIXIR-Norway"/>
            <consortium name="Elixir Norway"/>
        </authorList>
    </citation>
    <scope>NUCLEOTIDE SEQUENCE</scope>
</reference>
<dbReference type="EMBL" id="OX596104">
    <property type="protein sequence ID" value="CAN0016792.1"/>
    <property type="molecule type" value="Genomic_DNA"/>
</dbReference>
<organism evidence="1 2">
    <name type="scientific">Rangifer tarandus platyrhynchus</name>
    <name type="common">Svalbard reindeer</name>
    <dbReference type="NCBI Taxonomy" id="3082113"/>
    <lineage>
        <taxon>Eukaryota</taxon>
        <taxon>Metazoa</taxon>
        <taxon>Chordata</taxon>
        <taxon>Craniata</taxon>
        <taxon>Vertebrata</taxon>
        <taxon>Euteleostomi</taxon>
        <taxon>Mammalia</taxon>
        <taxon>Eutheria</taxon>
        <taxon>Laurasiatheria</taxon>
        <taxon>Artiodactyla</taxon>
        <taxon>Ruminantia</taxon>
        <taxon>Pecora</taxon>
        <taxon>Cervidae</taxon>
        <taxon>Odocoileinae</taxon>
        <taxon>Rangifer</taxon>
    </lineage>
</organism>
<name>A0AC59YVP8_RANTA</name>
<evidence type="ECO:0000313" key="1">
    <source>
        <dbReference type="EMBL" id="CAN0016792.1"/>
    </source>
</evidence>
<accession>A0AC59YVP8</accession>
<evidence type="ECO:0000313" key="2">
    <source>
        <dbReference type="Proteomes" id="UP001162501"/>
    </source>
</evidence>
<reference evidence="1" key="1">
    <citation type="submission" date="2023-05" db="EMBL/GenBank/DDBJ databases">
        <authorList>
            <consortium name="ELIXIR-Norway"/>
        </authorList>
    </citation>
    <scope>NUCLEOTIDE SEQUENCE</scope>
</reference>